<evidence type="ECO:0000256" key="1">
    <source>
        <dbReference type="SAM" id="MobiDB-lite"/>
    </source>
</evidence>
<reference evidence="2" key="1">
    <citation type="journal article" date="2020" name="Stud. Mycol.">
        <title>101 Dothideomycetes genomes: a test case for predicting lifestyles and emergence of pathogens.</title>
        <authorList>
            <person name="Haridas S."/>
            <person name="Albert R."/>
            <person name="Binder M."/>
            <person name="Bloem J."/>
            <person name="Labutti K."/>
            <person name="Salamov A."/>
            <person name="Andreopoulos B."/>
            <person name="Baker S."/>
            <person name="Barry K."/>
            <person name="Bills G."/>
            <person name="Bluhm B."/>
            <person name="Cannon C."/>
            <person name="Castanera R."/>
            <person name="Culley D."/>
            <person name="Daum C."/>
            <person name="Ezra D."/>
            <person name="Gonzalez J."/>
            <person name="Henrissat B."/>
            <person name="Kuo A."/>
            <person name="Liang C."/>
            <person name="Lipzen A."/>
            <person name="Lutzoni F."/>
            <person name="Magnuson J."/>
            <person name="Mondo S."/>
            <person name="Nolan M."/>
            <person name="Ohm R."/>
            <person name="Pangilinan J."/>
            <person name="Park H.-J."/>
            <person name="Ramirez L."/>
            <person name="Alfaro M."/>
            <person name="Sun H."/>
            <person name="Tritt A."/>
            <person name="Yoshinaga Y."/>
            <person name="Zwiers L.-H."/>
            <person name="Turgeon B."/>
            <person name="Goodwin S."/>
            <person name="Spatafora J."/>
            <person name="Crous P."/>
            <person name="Grigoriev I."/>
        </authorList>
    </citation>
    <scope>NUCLEOTIDE SEQUENCE</scope>
    <source>
        <strain evidence="2">CBS 123094</strain>
    </source>
</reference>
<dbReference type="AlphaFoldDB" id="A0A6A5WD70"/>
<organism evidence="2 3">
    <name type="scientific">Amniculicola lignicola CBS 123094</name>
    <dbReference type="NCBI Taxonomy" id="1392246"/>
    <lineage>
        <taxon>Eukaryota</taxon>
        <taxon>Fungi</taxon>
        <taxon>Dikarya</taxon>
        <taxon>Ascomycota</taxon>
        <taxon>Pezizomycotina</taxon>
        <taxon>Dothideomycetes</taxon>
        <taxon>Pleosporomycetidae</taxon>
        <taxon>Pleosporales</taxon>
        <taxon>Amniculicolaceae</taxon>
        <taxon>Amniculicola</taxon>
    </lineage>
</organism>
<keyword evidence="3" id="KW-1185">Reference proteome</keyword>
<proteinExistence type="predicted"/>
<feature type="compositionally biased region" description="Low complexity" evidence="1">
    <location>
        <begin position="48"/>
        <end position="60"/>
    </location>
</feature>
<accession>A0A6A5WD70</accession>
<gene>
    <name evidence="2" type="ORF">P154DRAFT_340040</name>
</gene>
<feature type="compositionally biased region" description="Polar residues" evidence="1">
    <location>
        <begin position="173"/>
        <end position="182"/>
    </location>
</feature>
<evidence type="ECO:0000313" key="3">
    <source>
        <dbReference type="Proteomes" id="UP000799779"/>
    </source>
</evidence>
<evidence type="ECO:0000313" key="2">
    <source>
        <dbReference type="EMBL" id="KAF1995586.1"/>
    </source>
</evidence>
<dbReference type="EMBL" id="ML977636">
    <property type="protein sequence ID" value="KAF1995586.1"/>
    <property type="molecule type" value="Genomic_DNA"/>
</dbReference>
<dbReference type="Proteomes" id="UP000799779">
    <property type="component" value="Unassembled WGS sequence"/>
</dbReference>
<name>A0A6A5WD70_9PLEO</name>
<sequence>MALTDMWLTAVHDAGGDFEPPLDPQIPAEYLQKPRRQRPRSEQTLYLSSRLPSPPTSFSRPRPRRAVPAEISISNDPRPQKRRRMPNAPTPVMSPASRSPSKMLSRIAARNKAPAMEDVLDPNVTPRAARTRRKLAPAMSFPALDGAAMPALTPGASEGEVDIDSEEMECPTASVTESTGSKARSRSPTKRMVDLRVAEKTVILKAVKSATDVPEDVRGLYRAIQSLARVPRSVIPLGIEVRPHTYHYSHCSHVH</sequence>
<feature type="region of interest" description="Disordered" evidence="1">
    <location>
        <begin position="13"/>
        <end position="102"/>
    </location>
</feature>
<protein>
    <submittedName>
        <fullName evidence="2">Uncharacterized protein</fullName>
    </submittedName>
</protein>
<dbReference type="OrthoDB" id="3788583at2759"/>
<feature type="region of interest" description="Disordered" evidence="1">
    <location>
        <begin position="169"/>
        <end position="191"/>
    </location>
</feature>